<sequence>MIDETPSSQSSTGWPLVTVQSEDALATAAGVLVADDVVFVPHPPARLLTSPKFNVVITSGSTDGKPQEFLGVTDVRLLGLDDGEVQAVLAAFTLAAPSALRRKVPRYSAAELGEAVTRHGGDLWAALASLGYQVPVDADRQATPDAWPTFRALADEGARAVDLHDSVASFASSGCNACGCCLPQHQPPAQGGPRP</sequence>
<protein>
    <submittedName>
        <fullName evidence="1">Uncharacterized protein</fullName>
    </submittedName>
</protein>
<name>A0ABW2WJH1_9ACTN</name>
<accession>A0ABW2WJH1</accession>
<organism evidence="1 2">
    <name type="scientific">Streptomyces flavalbus</name>
    <dbReference type="NCBI Taxonomy" id="2665155"/>
    <lineage>
        <taxon>Bacteria</taxon>
        <taxon>Bacillati</taxon>
        <taxon>Actinomycetota</taxon>
        <taxon>Actinomycetes</taxon>
        <taxon>Kitasatosporales</taxon>
        <taxon>Streptomycetaceae</taxon>
        <taxon>Streptomyces</taxon>
    </lineage>
</organism>
<proteinExistence type="predicted"/>
<dbReference type="RefSeq" id="WP_381617617.1">
    <property type="nucleotide sequence ID" value="NZ_JBHTEB010000001.1"/>
</dbReference>
<evidence type="ECO:0000313" key="1">
    <source>
        <dbReference type="EMBL" id="MFD0319269.1"/>
    </source>
</evidence>
<dbReference type="EMBL" id="JBHTEB010000001">
    <property type="protein sequence ID" value="MFD0319269.1"/>
    <property type="molecule type" value="Genomic_DNA"/>
</dbReference>
<dbReference type="Proteomes" id="UP001597023">
    <property type="component" value="Unassembled WGS sequence"/>
</dbReference>
<gene>
    <name evidence="1" type="ORF">ACFQZ6_34650</name>
</gene>
<comment type="caution">
    <text evidence="1">The sequence shown here is derived from an EMBL/GenBank/DDBJ whole genome shotgun (WGS) entry which is preliminary data.</text>
</comment>
<evidence type="ECO:0000313" key="2">
    <source>
        <dbReference type="Proteomes" id="UP001597023"/>
    </source>
</evidence>
<keyword evidence="2" id="KW-1185">Reference proteome</keyword>
<reference evidence="2" key="1">
    <citation type="journal article" date="2019" name="Int. J. Syst. Evol. Microbiol.">
        <title>The Global Catalogue of Microorganisms (GCM) 10K type strain sequencing project: providing services to taxonomists for standard genome sequencing and annotation.</title>
        <authorList>
            <consortium name="The Broad Institute Genomics Platform"/>
            <consortium name="The Broad Institute Genome Sequencing Center for Infectious Disease"/>
            <person name="Wu L."/>
            <person name="Ma J."/>
        </authorList>
    </citation>
    <scope>NUCLEOTIDE SEQUENCE [LARGE SCALE GENOMIC DNA]</scope>
    <source>
        <strain evidence="2">CGMCC 4.7400</strain>
    </source>
</reference>